<dbReference type="STRING" id="2518989.IMCC3088_1608"/>
<dbReference type="Pfam" id="PF00501">
    <property type="entry name" value="AMP-binding"/>
    <property type="match status" value="1"/>
</dbReference>
<dbReference type="InterPro" id="IPR050237">
    <property type="entry name" value="ATP-dep_AMP-bd_enzyme"/>
</dbReference>
<evidence type="ECO:0000256" key="1">
    <source>
        <dbReference type="ARBA" id="ARBA00006432"/>
    </source>
</evidence>
<comment type="similarity">
    <text evidence="1">Belongs to the ATP-dependent AMP-binding enzyme family.</text>
</comment>
<dbReference type="eggNOG" id="COG0318">
    <property type="taxonomic scope" value="Bacteria"/>
</dbReference>
<dbReference type="Gene3D" id="3.30.300.30">
    <property type="match status" value="1"/>
</dbReference>
<gene>
    <name evidence="3" type="ORF">IMCC3088_1608</name>
</gene>
<dbReference type="PANTHER" id="PTHR43767">
    <property type="entry name" value="LONG-CHAIN-FATTY-ACID--COA LIGASE"/>
    <property type="match status" value="1"/>
</dbReference>
<proteinExistence type="inferred from homology"/>
<dbReference type="EMBL" id="AEIG01000041">
    <property type="protein sequence ID" value="EGG29604.1"/>
    <property type="molecule type" value="Genomic_DNA"/>
</dbReference>
<sequence length="522" mass="56893">MLIHQAIDYHARRRPNQLALITDSTQYDYHSLQQRSLNLAQALLAQGVNSGERIGLLGQNSIDHMVAFTACSRIGAVSVPLNYRLAPPETAYVCDDANIRLILILEPSVEALAYAIADARDGESVFMSDLNESHLPLTAAMLETQSPPISSPDDLSEQHATLQLYTSGTTGKPKGVALSHRNLSALMNNLSNANPGVLGVDGMDLVCAPMFHIGGAGSTIVPLLCGGAVVMHEAFNPKAVLEAIQKHRIREMFMVPAMILSLLRDVPNFDQYDLSSLDVIGYGAAPISPTLLKEAVERFKCGFNQYYGMTETCGTVVALSPEVHQRALQGEPELLQAAGQTCLGVEAKVCDSTGVEVPMGETGEIWLRSANNMLHYFNLPEATAKTLVGGWVLTGDAGYINEEGFIFLRDRIKDMVLSGGENIYPVEVENVLAQLPGVRETAVIGVPDEKYGEALLAFIAMNEGFTPPSTQEMIDFCRDKLAGYKIPRKLEIIDALPRNPTGKIQKMVLREPFWKNTNRRIG</sequence>
<organism evidence="3 4">
    <name type="scientific">Aequoribacter fuscus</name>
    <dbReference type="NCBI Taxonomy" id="2518989"/>
    <lineage>
        <taxon>Bacteria</taxon>
        <taxon>Pseudomonadati</taxon>
        <taxon>Pseudomonadota</taxon>
        <taxon>Gammaproteobacteria</taxon>
        <taxon>Cellvibrionales</taxon>
        <taxon>Halieaceae</taxon>
        <taxon>Aequoribacter</taxon>
    </lineage>
</organism>
<dbReference type="InterPro" id="IPR042099">
    <property type="entry name" value="ANL_N_sf"/>
</dbReference>
<dbReference type="InterPro" id="IPR000873">
    <property type="entry name" value="AMP-dep_synth/lig_dom"/>
</dbReference>
<evidence type="ECO:0000313" key="3">
    <source>
        <dbReference type="EMBL" id="EGG29604.1"/>
    </source>
</evidence>
<dbReference type="SUPFAM" id="SSF56801">
    <property type="entry name" value="Acetyl-CoA synthetase-like"/>
    <property type="match status" value="1"/>
</dbReference>
<dbReference type="InterPro" id="IPR045851">
    <property type="entry name" value="AMP-bd_C_sf"/>
</dbReference>
<dbReference type="Proteomes" id="UP000005615">
    <property type="component" value="Unassembled WGS sequence"/>
</dbReference>
<comment type="caution">
    <text evidence="3">The sequence shown here is derived from an EMBL/GenBank/DDBJ whole genome shotgun (WGS) entry which is preliminary data.</text>
</comment>
<evidence type="ECO:0000313" key="4">
    <source>
        <dbReference type="Proteomes" id="UP000005615"/>
    </source>
</evidence>
<name>F3L241_9GAMM</name>
<dbReference type="PANTHER" id="PTHR43767:SF1">
    <property type="entry name" value="NONRIBOSOMAL PEPTIDE SYNTHASE PES1 (EUROFUNG)-RELATED"/>
    <property type="match status" value="1"/>
</dbReference>
<dbReference type="FunFam" id="3.30.300.30:FF:000008">
    <property type="entry name" value="2,3-dihydroxybenzoate-AMP ligase"/>
    <property type="match status" value="1"/>
</dbReference>
<reference evidence="3 4" key="1">
    <citation type="journal article" date="2011" name="J. Bacteriol.">
        <title>Genome sequence of strain IMCC3088, a proteorhodopsin-containing marine bacterium belonging to the OM60/NOR5 clade.</title>
        <authorList>
            <person name="Jang Y."/>
            <person name="Oh H.M."/>
            <person name="Kang I."/>
            <person name="Lee K."/>
            <person name="Yang S.J."/>
            <person name="Cho J.C."/>
        </authorList>
    </citation>
    <scope>NUCLEOTIDE SEQUENCE [LARGE SCALE GENOMIC DNA]</scope>
    <source>
        <strain evidence="3 4">IMCC3088</strain>
    </source>
</reference>
<accession>F3L241</accession>
<evidence type="ECO:0000256" key="2">
    <source>
        <dbReference type="ARBA" id="ARBA00022598"/>
    </source>
</evidence>
<dbReference type="Gene3D" id="3.40.50.12780">
    <property type="entry name" value="N-terminal domain of ligase-like"/>
    <property type="match status" value="1"/>
</dbReference>
<dbReference type="AlphaFoldDB" id="F3L241"/>
<dbReference type="RefSeq" id="WP_009575838.1">
    <property type="nucleotide sequence ID" value="NZ_AEIG01000041.1"/>
</dbReference>
<dbReference type="InterPro" id="IPR025110">
    <property type="entry name" value="AMP-bd_C"/>
</dbReference>
<dbReference type="GO" id="GO:0016878">
    <property type="term" value="F:acid-thiol ligase activity"/>
    <property type="evidence" value="ECO:0007669"/>
    <property type="project" value="UniProtKB-ARBA"/>
</dbReference>
<keyword evidence="2 3" id="KW-0436">Ligase</keyword>
<dbReference type="Pfam" id="PF13193">
    <property type="entry name" value="AMP-binding_C"/>
    <property type="match status" value="1"/>
</dbReference>
<dbReference type="NCBIfam" id="NF004837">
    <property type="entry name" value="PRK06187.1"/>
    <property type="match status" value="1"/>
</dbReference>
<protein>
    <submittedName>
        <fullName evidence="3">Long-chain-fatty-acid--CoA ligase</fullName>
    </submittedName>
</protein>
<dbReference type="OrthoDB" id="9047442at2"/>
<keyword evidence="4" id="KW-1185">Reference proteome</keyword>